<dbReference type="GO" id="GO:0006355">
    <property type="term" value="P:regulation of DNA-templated transcription"/>
    <property type="evidence" value="ECO:0007669"/>
    <property type="project" value="InterPro"/>
</dbReference>
<gene>
    <name evidence="5" type="ORF">CUN67_24985</name>
</gene>
<dbReference type="InterPro" id="IPR016032">
    <property type="entry name" value="Sig_transdc_resp-reg_C-effctor"/>
</dbReference>
<evidence type="ECO:0000256" key="1">
    <source>
        <dbReference type="ARBA" id="ARBA00023125"/>
    </source>
</evidence>
<dbReference type="Pfam" id="PF00196">
    <property type="entry name" value="GerE"/>
    <property type="match status" value="1"/>
</dbReference>
<dbReference type="PROSITE" id="PS50110">
    <property type="entry name" value="RESPONSE_REGULATORY"/>
    <property type="match status" value="1"/>
</dbReference>
<dbReference type="PANTHER" id="PTHR43214">
    <property type="entry name" value="TWO-COMPONENT RESPONSE REGULATOR"/>
    <property type="match status" value="1"/>
</dbReference>
<accession>A0A6B9GF49</accession>
<dbReference type="AlphaFoldDB" id="A0A6B9GF49"/>
<keyword evidence="5" id="KW-0614">Plasmid</keyword>
<sequence length="230" mass="25347">MKKNIVIADEHILIRRGVTAMITELSPDANNAFSKSAFSVVADTASPSQLMTLLADNQVDILFVGFSLATLQSTPADSELPKEALLKGISRLYPAMKTVVISPYKNALLVRNALEAGAMGYIGRDSCEKTLQRTLHSVMNDRVYVERELMASLFRRDNGSLTGMALTKRETEVLHSLYQGLLQPEISTQLNLSNKTVSAHKMHAMAKLNVKNECHLYCLMAIAQMFDASV</sequence>
<protein>
    <submittedName>
        <fullName evidence="5">DNA-binding response regulator</fullName>
    </submittedName>
</protein>
<reference evidence="5 6" key="1">
    <citation type="submission" date="2017-11" db="EMBL/GenBank/DDBJ databases">
        <title>Genome sequence of Pantoea cypripedii NE1.</title>
        <authorList>
            <person name="Nascimento F.X."/>
        </authorList>
    </citation>
    <scope>NUCLEOTIDE SEQUENCE [LARGE SCALE GENOMIC DNA]</scope>
    <source>
        <strain evidence="5 6">NE1</strain>
        <plasmid evidence="6">pne1b</plasmid>
    </source>
</reference>
<dbReference type="InterPro" id="IPR000792">
    <property type="entry name" value="Tscrpt_reg_LuxR_C"/>
</dbReference>
<evidence type="ECO:0000256" key="2">
    <source>
        <dbReference type="PROSITE-ProRule" id="PRU00169"/>
    </source>
</evidence>
<dbReference type="SUPFAM" id="SSF52172">
    <property type="entry name" value="CheY-like"/>
    <property type="match status" value="1"/>
</dbReference>
<evidence type="ECO:0000313" key="6">
    <source>
        <dbReference type="Proteomes" id="UP000502005"/>
    </source>
</evidence>
<dbReference type="Proteomes" id="UP000502005">
    <property type="component" value="Plasmid pNE1B"/>
</dbReference>
<geneLocation type="plasmid" evidence="6">
    <name>pne1b</name>
</geneLocation>
<comment type="caution">
    <text evidence="2">Lacks conserved residue(s) required for the propagation of feature annotation.</text>
</comment>
<dbReference type="PRINTS" id="PR00038">
    <property type="entry name" value="HTHLUXR"/>
</dbReference>
<name>A0A6B9GF49_PANCY</name>
<dbReference type="EMBL" id="CP024770">
    <property type="protein sequence ID" value="QGY32249.1"/>
    <property type="molecule type" value="Genomic_DNA"/>
</dbReference>
<evidence type="ECO:0000259" key="4">
    <source>
        <dbReference type="PROSITE" id="PS50110"/>
    </source>
</evidence>
<dbReference type="SUPFAM" id="SSF46894">
    <property type="entry name" value="C-terminal effector domain of the bipartite response regulators"/>
    <property type="match status" value="1"/>
</dbReference>
<proteinExistence type="predicted"/>
<organism evidence="5 6">
    <name type="scientific">Pantoea cypripedii</name>
    <name type="common">Pectobacterium cypripedii</name>
    <name type="synonym">Erwinia cypripedii</name>
    <dbReference type="NCBI Taxonomy" id="55209"/>
    <lineage>
        <taxon>Bacteria</taxon>
        <taxon>Pseudomonadati</taxon>
        <taxon>Pseudomonadota</taxon>
        <taxon>Gammaproteobacteria</taxon>
        <taxon>Enterobacterales</taxon>
        <taxon>Erwiniaceae</taxon>
        <taxon>Pantoea</taxon>
    </lineage>
</organism>
<dbReference type="SMART" id="SM00421">
    <property type="entry name" value="HTH_LUXR"/>
    <property type="match status" value="1"/>
</dbReference>
<dbReference type="GO" id="GO:0003677">
    <property type="term" value="F:DNA binding"/>
    <property type="evidence" value="ECO:0007669"/>
    <property type="project" value="UniProtKB-KW"/>
</dbReference>
<evidence type="ECO:0000259" key="3">
    <source>
        <dbReference type="PROSITE" id="PS50043"/>
    </source>
</evidence>
<keyword evidence="1 5" id="KW-0238">DNA-binding</keyword>
<feature type="domain" description="HTH luxR-type" evidence="3">
    <location>
        <begin position="158"/>
        <end position="224"/>
    </location>
</feature>
<dbReference type="InterPro" id="IPR001789">
    <property type="entry name" value="Sig_transdc_resp-reg_receiver"/>
</dbReference>
<dbReference type="InterPro" id="IPR039420">
    <property type="entry name" value="WalR-like"/>
</dbReference>
<dbReference type="GO" id="GO:0000160">
    <property type="term" value="P:phosphorelay signal transduction system"/>
    <property type="evidence" value="ECO:0007669"/>
    <property type="project" value="InterPro"/>
</dbReference>
<dbReference type="PANTHER" id="PTHR43214:SF43">
    <property type="entry name" value="TWO-COMPONENT RESPONSE REGULATOR"/>
    <property type="match status" value="1"/>
</dbReference>
<dbReference type="PROSITE" id="PS50043">
    <property type="entry name" value="HTH_LUXR_2"/>
    <property type="match status" value="1"/>
</dbReference>
<dbReference type="InterPro" id="IPR011006">
    <property type="entry name" value="CheY-like_superfamily"/>
</dbReference>
<evidence type="ECO:0000313" key="5">
    <source>
        <dbReference type="EMBL" id="QGY32249.1"/>
    </source>
</evidence>
<dbReference type="RefSeq" id="WP_208718143.1">
    <property type="nucleotide sequence ID" value="NZ_CP024770.1"/>
</dbReference>
<dbReference type="Gene3D" id="3.40.50.2300">
    <property type="match status" value="1"/>
</dbReference>
<feature type="domain" description="Response regulatory" evidence="4">
    <location>
        <begin position="4"/>
        <end position="139"/>
    </location>
</feature>
<dbReference type="CDD" id="cd06170">
    <property type="entry name" value="LuxR_C_like"/>
    <property type="match status" value="1"/>
</dbReference>